<keyword evidence="2" id="KW-1185">Reference proteome</keyword>
<sequence>MAFRSPPKTPASAFRRWAAAAASWAGRRGGATRSDSRWVVHSRSCRRVSEVSGRVCGRSMQVPDGPWTVWALAHPGGVLDEGEVGPCHLVEHDDAGEVGLGGDEAVQVFQRRCHARVVLGPHEVDVPGEHGELERSRRCGGPPGNRWLRRLDRAPEPVPEGVVLLWC</sequence>
<organism evidence="1 2">
    <name type="scientific">Chaetomium globosum (strain ATCC 6205 / CBS 148.51 / DSM 1962 / NBRC 6347 / NRRL 1970)</name>
    <name type="common">Soil fungus</name>
    <dbReference type="NCBI Taxonomy" id="306901"/>
    <lineage>
        <taxon>Eukaryota</taxon>
        <taxon>Fungi</taxon>
        <taxon>Dikarya</taxon>
        <taxon>Ascomycota</taxon>
        <taxon>Pezizomycotina</taxon>
        <taxon>Sordariomycetes</taxon>
        <taxon>Sordariomycetidae</taxon>
        <taxon>Sordariales</taxon>
        <taxon>Chaetomiaceae</taxon>
        <taxon>Chaetomium</taxon>
    </lineage>
</organism>
<protein>
    <submittedName>
        <fullName evidence="1">Uncharacterized protein</fullName>
    </submittedName>
</protein>
<dbReference type="InParanoid" id="Q2GVR5"/>
<evidence type="ECO:0000313" key="2">
    <source>
        <dbReference type="Proteomes" id="UP000001056"/>
    </source>
</evidence>
<dbReference type="GeneID" id="4394189"/>
<evidence type="ECO:0000313" key="1">
    <source>
        <dbReference type="EMBL" id="EAQ86686.1"/>
    </source>
</evidence>
<reference evidence="2" key="1">
    <citation type="journal article" date="2015" name="Genome Announc.">
        <title>Draft genome sequence of the cellulolytic fungus Chaetomium globosum.</title>
        <authorList>
            <person name="Cuomo C.A."/>
            <person name="Untereiner W.A."/>
            <person name="Ma L.-J."/>
            <person name="Grabherr M."/>
            <person name="Birren B.W."/>
        </authorList>
    </citation>
    <scope>NUCLEOTIDE SEQUENCE [LARGE SCALE GENOMIC DNA]</scope>
    <source>
        <strain evidence="2">ATCC 6205 / CBS 148.51 / DSM 1962 / NBRC 6347 / NRRL 1970</strain>
    </source>
</reference>
<dbReference type="Proteomes" id="UP000001056">
    <property type="component" value="Unassembled WGS sequence"/>
</dbReference>
<proteinExistence type="predicted"/>
<dbReference type="HOGENOM" id="CLU_1594330_0_0_1"/>
<dbReference type="EMBL" id="CH408033">
    <property type="protein sequence ID" value="EAQ86686.1"/>
    <property type="molecule type" value="Genomic_DNA"/>
</dbReference>
<dbReference type="VEuPathDB" id="FungiDB:CHGG_07939"/>
<dbReference type="AlphaFoldDB" id="Q2GVR5"/>
<gene>
    <name evidence="1" type="ORF">CHGG_07939</name>
</gene>
<dbReference type="RefSeq" id="XP_001225595.1">
    <property type="nucleotide sequence ID" value="XM_001225594.1"/>
</dbReference>
<accession>Q2GVR5</accession>
<name>Q2GVR5_CHAGB</name>